<evidence type="ECO:0000256" key="2">
    <source>
        <dbReference type="SAM" id="MobiDB-lite"/>
    </source>
</evidence>
<feature type="domain" description="C2H2-type" evidence="3">
    <location>
        <begin position="138"/>
        <end position="165"/>
    </location>
</feature>
<proteinExistence type="predicted"/>
<organism evidence="4 5">
    <name type="scientific">Raphanus sativus</name>
    <name type="common">Radish</name>
    <name type="synonym">Raphanus raphanistrum var. sativus</name>
    <dbReference type="NCBI Taxonomy" id="3726"/>
    <lineage>
        <taxon>Eukaryota</taxon>
        <taxon>Viridiplantae</taxon>
        <taxon>Streptophyta</taxon>
        <taxon>Embryophyta</taxon>
        <taxon>Tracheophyta</taxon>
        <taxon>Spermatophyta</taxon>
        <taxon>Magnoliopsida</taxon>
        <taxon>eudicotyledons</taxon>
        <taxon>Gunneridae</taxon>
        <taxon>Pentapetalae</taxon>
        <taxon>rosids</taxon>
        <taxon>malvids</taxon>
        <taxon>Brassicales</taxon>
        <taxon>Brassicaceae</taxon>
        <taxon>Brassiceae</taxon>
        <taxon>Raphanus</taxon>
    </lineage>
</organism>
<feature type="region of interest" description="Disordered" evidence="2">
    <location>
        <begin position="212"/>
        <end position="272"/>
    </location>
</feature>
<dbReference type="AlphaFoldDB" id="A0A6J0MDI8"/>
<dbReference type="PROSITE" id="PS50157">
    <property type="entry name" value="ZINC_FINGER_C2H2_2"/>
    <property type="match status" value="1"/>
</dbReference>
<dbReference type="PANTHER" id="PTHR47591">
    <property type="entry name" value="ZINC FINGER PROTEIN ZAT2-RELATED"/>
    <property type="match status" value="1"/>
</dbReference>
<gene>
    <name evidence="5" type="primary">LOC108841296</name>
</gene>
<dbReference type="RefSeq" id="XP_018469571.2">
    <property type="nucleotide sequence ID" value="XM_018614069.2"/>
</dbReference>
<dbReference type="InterPro" id="IPR013087">
    <property type="entry name" value="Znf_C2H2_type"/>
</dbReference>
<feature type="region of interest" description="Disordered" evidence="2">
    <location>
        <begin position="1"/>
        <end position="33"/>
    </location>
</feature>
<feature type="compositionally biased region" description="Acidic residues" evidence="2">
    <location>
        <begin position="19"/>
        <end position="29"/>
    </location>
</feature>
<keyword evidence="4" id="KW-1185">Reference proteome</keyword>
<dbReference type="PANTHER" id="PTHR47591:SF13">
    <property type="entry name" value="OS02G0293900 PROTEIN"/>
    <property type="match status" value="1"/>
</dbReference>
<keyword evidence="1" id="KW-0862">Zinc</keyword>
<feature type="compositionally biased region" description="Basic and acidic residues" evidence="2">
    <location>
        <begin position="1"/>
        <end position="18"/>
    </location>
</feature>
<name>A0A6J0MDI8_RAPSA</name>
<sequence length="272" mass="28771">MSNPEKMKVDDGSEKEREDSSDEQSSDEESAMREIVLALPALSITSGTIGVSIAVDEEAEARLNEQAVVAAELVIAAAEEEVMKEKSDGKKKKVRRHRKTMKLNDDDEACGSSKGGGEATKKPRKKTSEFTNLPRGPPVCNVCGRAFHSWKAVFGHLRSHKDRNYRGFLPPPKFTPPIRSVMIPGPNSAFVRVVARGGSSGGVVAAGGVVASGGGGGGGATGGEGGRGGSGMDMNADRVEEDNQEVTESGTVAKFDLNKSPPKDDEEEEKTK</sequence>
<keyword evidence="1" id="KW-0863">Zinc-finger</keyword>
<accession>A0A6J0MDI8</accession>
<dbReference type="GO" id="GO:0008270">
    <property type="term" value="F:zinc ion binding"/>
    <property type="evidence" value="ECO:0007669"/>
    <property type="project" value="UniProtKB-KW"/>
</dbReference>
<keyword evidence="1" id="KW-0479">Metal-binding</keyword>
<dbReference type="KEGG" id="rsz:108841296"/>
<dbReference type="OrthoDB" id="6077919at2759"/>
<protein>
    <submittedName>
        <fullName evidence="5">Uncharacterized protein LOC108841296</fullName>
    </submittedName>
</protein>
<evidence type="ECO:0000313" key="5">
    <source>
        <dbReference type="RefSeq" id="XP_018469571.2"/>
    </source>
</evidence>
<evidence type="ECO:0000313" key="4">
    <source>
        <dbReference type="Proteomes" id="UP000504610"/>
    </source>
</evidence>
<feature type="region of interest" description="Disordered" evidence="2">
    <location>
        <begin position="85"/>
        <end position="132"/>
    </location>
</feature>
<reference evidence="5" key="1">
    <citation type="submission" date="2025-08" db="UniProtKB">
        <authorList>
            <consortium name="RefSeq"/>
        </authorList>
    </citation>
    <scope>IDENTIFICATION</scope>
    <source>
        <tissue evidence="5">Leaf</tissue>
    </source>
</reference>
<dbReference type="PROSITE" id="PS00028">
    <property type="entry name" value="ZINC_FINGER_C2H2_1"/>
    <property type="match status" value="1"/>
</dbReference>
<dbReference type="GeneID" id="108841296"/>
<feature type="compositionally biased region" description="Basic residues" evidence="2">
    <location>
        <begin position="89"/>
        <end position="101"/>
    </location>
</feature>
<evidence type="ECO:0000259" key="3">
    <source>
        <dbReference type="PROSITE" id="PS50157"/>
    </source>
</evidence>
<evidence type="ECO:0000256" key="1">
    <source>
        <dbReference type="PROSITE-ProRule" id="PRU00042"/>
    </source>
</evidence>
<dbReference type="Proteomes" id="UP000504610">
    <property type="component" value="Unplaced"/>
</dbReference>
<feature type="compositionally biased region" description="Gly residues" evidence="2">
    <location>
        <begin position="212"/>
        <end position="231"/>
    </location>
</feature>